<comment type="catalytic activity">
    <reaction evidence="1">
        <text>O-phospho-L-seryl-[protein] + H2O = L-seryl-[protein] + phosphate</text>
        <dbReference type="Rhea" id="RHEA:20629"/>
        <dbReference type="Rhea" id="RHEA-COMP:9863"/>
        <dbReference type="Rhea" id="RHEA-COMP:11604"/>
        <dbReference type="ChEBI" id="CHEBI:15377"/>
        <dbReference type="ChEBI" id="CHEBI:29999"/>
        <dbReference type="ChEBI" id="CHEBI:43474"/>
        <dbReference type="ChEBI" id="CHEBI:83421"/>
        <dbReference type="EC" id="3.1.3.16"/>
    </reaction>
</comment>
<reference evidence="4 5" key="1">
    <citation type="journal article" date="2016" name="Sci. Rep.">
        <title>Peltaster fructicola genome reveals evolution from an invasive phytopathogen to an ectophytic parasite.</title>
        <authorList>
            <person name="Xu C."/>
            <person name="Chen H."/>
            <person name="Gleason M.L."/>
            <person name="Xu J.R."/>
            <person name="Liu H."/>
            <person name="Zhang R."/>
            <person name="Sun G."/>
        </authorList>
    </citation>
    <scope>NUCLEOTIDE SEQUENCE [LARGE SCALE GENOMIC DNA]</scope>
    <source>
        <strain evidence="4 5">LNHT1506</strain>
    </source>
</reference>
<dbReference type="SUPFAM" id="SSF81606">
    <property type="entry name" value="PP2C-like"/>
    <property type="match status" value="1"/>
</dbReference>
<keyword evidence="1" id="KW-0460">Magnesium</keyword>
<gene>
    <name evidence="4" type="ORF">AMS68_000956</name>
</gene>
<feature type="compositionally biased region" description="Basic and acidic residues" evidence="2">
    <location>
        <begin position="35"/>
        <end position="44"/>
    </location>
</feature>
<name>A0A6H0XLD3_9PEZI</name>
<feature type="compositionally biased region" description="Low complexity" evidence="2">
    <location>
        <begin position="87"/>
        <end position="97"/>
    </location>
</feature>
<dbReference type="OrthoDB" id="25675at2759"/>
<comment type="catalytic activity">
    <reaction evidence="1">
        <text>O-phospho-L-threonyl-[protein] + H2O = L-threonyl-[protein] + phosphate</text>
        <dbReference type="Rhea" id="RHEA:47004"/>
        <dbReference type="Rhea" id="RHEA-COMP:11060"/>
        <dbReference type="Rhea" id="RHEA-COMP:11605"/>
        <dbReference type="ChEBI" id="CHEBI:15377"/>
        <dbReference type="ChEBI" id="CHEBI:30013"/>
        <dbReference type="ChEBI" id="CHEBI:43474"/>
        <dbReference type="ChEBI" id="CHEBI:61977"/>
        <dbReference type="EC" id="3.1.3.16"/>
    </reaction>
</comment>
<dbReference type="FunFam" id="3.60.40.10:FF:000118">
    <property type="entry name" value="Phosphatase 2C-like domain-containing protein"/>
    <property type="match status" value="1"/>
</dbReference>
<feature type="domain" description="PPM-type phosphatase" evidence="3">
    <location>
        <begin position="136"/>
        <end position="378"/>
    </location>
</feature>
<keyword evidence="5" id="KW-1185">Reference proteome</keyword>
<dbReference type="Proteomes" id="UP000503462">
    <property type="component" value="Chromosome 1"/>
</dbReference>
<keyword evidence="1" id="KW-0904">Protein phosphatase</keyword>
<accession>A0A6H0XLD3</accession>
<dbReference type="GO" id="GO:0004722">
    <property type="term" value="F:protein serine/threonine phosphatase activity"/>
    <property type="evidence" value="ECO:0007669"/>
    <property type="project" value="UniProtKB-EC"/>
</dbReference>
<evidence type="ECO:0000313" key="5">
    <source>
        <dbReference type="Proteomes" id="UP000503462"/>
    </source>
</evidence>
<evidence type="ECO:0000259" key="3">
    <source>
        <dbReference type="PROSITE" id="PS51746"/>
    </source>
</evidence>
<comment type="cofactor">
    <cofactor evidence="1">
        <name>Mn(2+)</name>
        <dbReference type="ChEBI" id="CHEBI:29035"/>
    </cofactor>
</comment>
<dbReference type="InterPro" id="IPR039123">
    <property type="entry name" value="PPTC7"/>
</dbReference>
<feature type="region of interest" description="Disordered" evidence="2">
    <location>
        <begin position="32"/>
        <end position="58"/>
    </location>
</feature>
<keyword evidence="1" id="KW-0479">Metal-binding</keyword>
<evidence type="ECO:0000313" key="4">
    <source>
        <dbReference type="EMBL" id="QIW95438.1"/>
    </source>
</evidence>
<dbReference type="InterPro" id="IPR036457">
    <property type="entry name" value="PPM-type-like_dom_sf"/>
</dbReference>
<dbReference type="PANTHER" id="PTHR12320">
    <property type="entry name" value="PROTEIN PHOSPHATASE 2C"/>
    <property type="match status" value="1"/>
</dbReference>
<protein>
    <recommendedName>
        <fullName evidence="1">Protein phosphatase</fullName>
        <ecNumber evidence="1">3.1.3.16</ecNumber>
    </recommendedName>
</protein>
<dbReference type="EMBL" id="CP051139">
    <property type="protein sequence ID" value="QIW95438.1"/>
    <property type="molecule type" value="Genomic_DNA"/>
</dbReference>
<sequence length="383" mass="42508">MLVRSPIRTGVRLSKQGSIFLLLSHNFHHAALRRKREERSREPDTGLTTPTEEGAHTKSRSPFYFEAGYACWAKRPSRAFPPPFFSPPSGSFSDPLSTTDRSRDRRPKVNGDEIRGITNGDDALLVSENLLATNDGVGAWAKKERGHAPLWSRLIVHFMGMAAEKDGYGAKEEGKEPDPIQYLEDAYEATKEALAPPTEWFGTTTVTAAVLHWRSDNTEHPILYVSQLGDSKGLVVRPSEKKVIFGTEEQWHYFDCPRQLGTNSPDTPKGNAVLSVVEVEEGDIVLTMSDGVTDNMWEYEIADKVVEALDKWKANSEHDADTPLAEAMKYVAQQLVLSARQIAEDPFAESPFMERAVEEGLAIEGGKPDDISVVAGLVQRKKV</sequence>
<dbReference type="AlphaFoldDB" id="A0A6H0XLD3"/>
<dbReference type="Gene3D" id="3.60.40.10">
    <property type="entry name" value="PPM-type phosphatase domain"/>
    <property type="match status" value="1"/>
</dbReference>
<dbReference type="InterPro" id="IPR001932">
    <property type="entry name" value="PPM-type_phosphatase-like_dom"/>
</dbReference>
<keyword evidence="1" id="KW-0464">Manganese</keyword>
<comment type="similarity">
    <text evidence="1">Belongs to the PP2C family.</text>
</comment>
<evidence type="ECO:0000256" key="1">
    <source>
        <dbReference type="RuleBase" id="RU366020"/>
    </source>
</evidence>
<evidence type="ECO:0000256" key="2">
    <source>
        <dbReference type="SAM" id="MobiDB-lite"/>
    </source>
</evidence>
<dbReference type="EC" id="3.1.3.16" evidence="1"/>
<comment type="cofactor">
    <cofactor evidence="1">
        <name>Mg(2+)</name>
        <dbReference type="ChEBI" id="CHEBI:18420"/>
    </cofactor>
</comment>
<dbReference type="PROSITE" id="PS51746">
    <property type="entry name" value="PPM_2"/>
    <property type="match status" value="1"/>
</dbReference>
<organism evidence="4 5">
    <name type="scientific">Peltaster fructicola</name>
    <dbReference type="NCBI Taxonomy" id="286661"/>
    <lineage>
        <taxon>Eukaryota</taxon>
        <taxon>Fungi</taxon>
        <taxon>Dikarya</taxon>
        <taxon>Ascomycota</taxon>
        <taxon>Pezizomycotina</taxon>
        <taxon>Dothideomycetes</taxon>
        <taxon>Dothideomycetes incertae sedis</taxon>
        <taxon>Peltaster</taxon>
    </lineage>
</organism>
<proteinExistence type="inferred from homology"/>
<feature type="compositionally biased region" description="Basic and acidic residues" evidence="2">
    <location>
        <begin position="100"/>
        <end position="115"/>
    </location>
</feature>
<dbReference type="GO" id="GO:0046872">
    <property type="term" value="F:metal ion binding"/>
    <property type="evidence" value="ECO:0007669"/>
    <property type="project" value="UniProtKB-UniRule"/>
</dbReference>
<feature type="region of interest" description="Disordered" evidence="2">
    <location>
        <begin position="83"/>
        <end position="115"/>
    </location>
</feature>
<keyword evidence="1" id="KW-0378">Hydrolase</keyword>
<dbReference type="PANTHER" id="PTHR12320:SF24">
    <property type="entry name" value="PROTEIN PHOSPHATASE"/>
    <property type="match status" value="1"/>
</dbReference>